<name>A0A1G2CJF9_9BACT</name>
<evidence type="ECO:0000313" key="3">
    <source>
        <dbReference type="Proteomes" id="UP000178348"/>
    </source>
</evidence>
<dbReference type="Pfam" id="PF14528">
    <property type="entry name" value="LAGLIDADG_3"/>
    <property type="match status" value="1"/>
</dbReference>
<comment type="caution">
    <text evidence="2">The sequence shown here is derived from an EMBL/GenBank/DDBJ whole genome shotgun (WGS) entry which is preliminary data.</text>
</comment>
<dbReference type="Gene3D" id="3.10.28.10">
    <property type="entry name" value="Homing endonucleases"/>
    <property type="match status" value="1"/>
</dbReference>
<dbReference type="AlphaFoldDB" id="A0A1G2CJF9"/>
<organism evidence="2 3">
    <name type="scientific">Candidatus Liptonbacteria bacterium RIFCSPLOWO2_01_FULL_53_13</name>
    <dbReference type="NCBI Taxonomy" id="1798651"/>
    <lineage>
        <taxon>Bacteria</taxon>
        <taxon>Candidatus Liptoniibacteriota</taxon>
    </lineage>
</organism>
<proteinExistence type="predicted"/>
<feature type="domain" description="Homing endonuclease LAGLIDADG" evidence="1">
    <location>
        <begin position="22"/>
        <end position="98"/>
    </location>
</feature>
<gene>
    <name evidence="2" type="ORF">A2946_03865</name>
</gene>
<dbReference type="InterPro" id="IPR027434">
    <property type="entry name" value="Homing_endonucl"/>
</dbReference>
<dbReference type="GO" id="GO:0004519">
    <property type="term" value="F:endonuclease activity"/>
    <property type="evidence" value="ECO:0007669"/>
    <property type="project" value="InterPro"/>
</dbReference>
<sequence length="133" mass="15584">MERFWQERERQLIADMPCLKPDFQKEFLKAFFNDEGSVYFNSSSRVRRVTGVQYDHRILHLVKTLLGNFGISSDIDMHTHAVVISGQSNLLRFRKHIGFARGLTVNGTRANSRWKKSLEKRHILNRAIAFYKS</sequence>
<protein>
    <recommendedName>
        <fullName evidence="1">Homing endonuclease LAGLIDADG domain-containing protein</fullName>
    </recommendedName>
</protein>
<reference evidence="2 3" key="1">
    <citation type="journal article" date="2016" name="Nat. Commun.">
        <title>Thousands of microbial genomes shed light on interconnected biogeochemical processes in an aquifer system.</title>
        <authorList>
            <person name="Anantharaman K."/>
            <person name="Brown C.T."/>
            <person name="Hug L.A."/>
            <person name="Sharon I."/>
            <person name="Castelle C.J."/>
            <person name="Probst A.J."/>
            <person name="Thomas B.C."/>
            <person name="Singh A."/>
            <person name="Wilkins M.J."/>
            <person name="Karaoz U."/>
            <person name="Brodie E.L."/>
            <person name="Williams K.H."/>
            <person name="Hubbard S.S."/>
            <person name="Banfield J.F."/>
        </authorList>
    </citation>
    <scope>NUCLEOTIDE SEQUENCE [LARGE SCALE GENOMIC DNA]</scope>
</reference>
<dbReference type="EMBL" id="MHLB01000055">
    <property type="protein sequence ID" value="OGZ00870.1"/>
    <property type="molecule type" value="Genomic_DNA"/>
</dbReference>
<evidence type="ECO:0000313" key="2">
    <source>
        <dbReference type="EMBL" id="OGZ00870.1"/>
    </source>
</evidence>
<accession>A0A1G2CJF9</accession>
<dbReference type="InterPro" id="IPR004860">
    <property type="entry name" value="LAGLIDADG_dom"/>
</dbReference>
<dbReference type="Proteomes" id="UP000178348">
    <property type="component" value="Unassembled WGS sequence"/>
</dbReference>
<evidence type="ECO:0000259" key="1">
    <source>
        <dbReference type="Pfam" id="PF14528"/>
    </source>
</evidence>
<dbReference type="SUPFAM" id="SSF55608">
    <property type="entry name" value="Homing endonucleases"/>
    <property type="match status" value="1"/>
</dbReference>